<name>A1VWE8_POLNA</name>
<evidence type="ECO:0000313" key="3">
    <source>
        <dbReference type="Proteomes" id="UP000000644"/>
    </source>
</evidence>
<reference evidence="3" key="1">
    <citation type="journal article" date="2009" name="Environ. Microbiol.">
        <title>The genome of Polaromonas naphthalenivorans strain CJ2, isolated from coal tar-contaminated sediment, reveals physiological and metabolic versatility and evolution through extensive horizontal gene transfer.</title>
        <authorList>
            <person name="Yagi J.M."/>
            <person name="Sims D."/>
            <person name="Brettin T."/>
            <person name="Bruce D."/>
            <person name="Madsen E.L."/>
        </authorList>
    </citation>
    <scope>NUCLEOTIDE SEQUENCE [LARGE SCALE GENOMIC DNA]</scope>
    <source>
        <strain evidence="3">CJ2</strain>
        <plasmid evidence="3">Plasmid pPNAP03</plasmid>
    </source>
</reference>
<keyword evidence="2" id="KW-0378">Hydrolase</keyword>
<dbReference type="HOGENOM" id="CLU_004880_1_0_4"/>
<evidence type="ECO:0000313" key="2">
    <source>
        <dbReference type="EMBL" id="ABM39976.1"/>
    </source>
</evidence>
<keyword evidence="2" id="KW-0614">Plasmid</keyword>
<dbReference type="KEGG" id="pna:Pnap_4912"/>
<dbReference type="EMBL" id="CP000532">
    <property type="protein sequence ID" value="ABM39976.1"/>
    <property type="molecule type" value="Genomic_DNA"/>
</dbReference>
<dbReference type="OrthoDB" id="713315at2"/>
<keyword evidence="2" id="KW-0347">Helicase</keyword>
<keyword evidence="3" id="KW-1185">Reference proteome</keyword>
<evidence type="ECO:0000259" key="1">
    <source>
        <dbReference type="PROSITE" id="PS51194"/>
    </source>
</evidence>
<protein>
    <submittedName>
        <fullName evidence="2">Helicase domain protein</fullName>
    </submittedName>
</protein>
<sequence>MPDLLMRADPLTISTALKEAVVDALVNLTFQRISGHGPEGSILFGARPRALLSSAFLLPVPAGAAGGDEVTQPIQICAHGLDFQVSTSRQGPVVVQPRLQVYVRVLPSVEDMARPDCVLRFRLNDVTRRDLQAKVSAALKAKWAEMMGTYKRRVDHPGWKTAEDEIRTRIHADLGLPRDLKTLFSEEPEDASDEEGASANVAEDGAAEEGFTVPGASAPELTLKDSQFQPMDIPHKWLRLPLPQDALPTFILDPQQDKSGLREACELAASALNGAIGTALLAWATSPEGLAWGFRTGIKVYPSEYKGWAAFLEKVRASGKPVALPAIKLGWDARVSPDWLDPARASVHVSLENRSEPPKKNRDETDDAVFQVDVTATLPRALHRPLKLGRVEASYRYNKYLDYPATGFNGGVEVLHSENPQVLTLRTTWSPRYTQPRIVPKSYTAVNPHIRALSEPQGLAGLLLLGEELDAWLATLPSKVHLQEGLSADDVPGLLREQGGFAADTESWKKEIQAIHAGLRILKESKAEWDKTKKRGPQSSDKAAVYEAWLAMNETMAELMKEKLPDDSGAWRLFQIAFIVANVPAIASRMKCFGHEFDRERDDTVTLLYFATGGGKSEAFFGLLVLNLFFDRLRGKKTGVTAMLRYPLRLLTIQQAQRCARVLAKAELVRRKHGHGGDAFALGFWVGSGGSPNHPGAPGMDLIPPVEKEPPTAKGEAALLQTDVNYELQKAAWNKIPNCPFCKADTALRLFPALGGTLAHVCTSASCASNIGGWQPLPFYICDSDIYDLAPSVLLGTVDKLALIGQSAKTLRRIYGMLGAAPWRHKATGRLRVPQQPKEFAGGPAAHGCEGLFPAYPDGIKLFHDPFPSLLIQDEAHLLDESLGTFAGLFESALDAILAEMSKPLHALVTFEPDGQTRRRAKVIAASATVSEPQRQMEHLYQRPVPAMQFPFPGQSLYESFYAGPKAPSPQDTGRAAFATRDIEKWASWSRVYVAFMTNGRPHTATTVSVLSNFHTLISEFLMGMASGDTPRIEALRARLTAGVSEGPLCAMYVAQLEAATDSELATLIDLHRIALTYVTNKKGGDQIMAAEFEETRKRHADRGLAMGDLKTKLISGSVSQGDIQHTIEDAQRRPAPGHPMGELGDVLRSVIATSSISHGVDVDEFNAMFFAGMPSDIAEYIQASSRVGRTHVGFIVLIPTPQRRRDRYIVEVFDSFHRFLERMVQPAAIDRWAGKAIERVLPSFIQTYLTGVRYMSDITWAEPEDKENVASLDWIPSIIRELKQEASKKKLVDGLCRFIERAIGLNNGDFAPGGKEHYSALVRDKVYDLLNGWASNDLQAEQSLFEYFREQTSVMNRPMTSLRDVDEMANIHFGGKDLNGRRLETELARKVMIFIRHGVAQSDVRGEGQ</sequence>
<dbReference type="RefSeq" id="WP_011798347.1">
    <property type="nucleotide sequence ID" value="NC_008759.1"/>
</dbReference>
<dbReference type="SUPFAM" id="SSF52540">
    <property type="entry name" value="P-loop containing nucleoside triphosphate hydrolases"/>
    <property type="match status" value="1"/>
</dbReference>
<dbReference type="Gene3D" id="3.40.50.300">
    <property type="entry name" value="P-loop containing nucleotide triphosphate hydrolases"/>
    <property type="match status" value="1"/>
</dbReference>
<dbReference type="GO" id="GO:0004386">
    <property type="term" value="F:helicase activity"/>
    <property type="evidence" value="ECO:0007669"/>
    <property type="project" value="UniProtKB-KW"/>
</dbReference>
<proteinExistence type="predicted"/>
<organism evidence="2 3">
    <name type="scientific">Polaromonas naphthalenivorans (strain CJ2)</name>
    <dbReference type="NCBI Taxonomy" id="365044"/>
    <lineage>
        <taxon>Bacteria</taxon>
        <taxon>Pseudomonadati</taxon>
        <taxon>Pseudomonadota</taxon>
        <taxon>Betaproteobacteria</taxon>
        <taxon>Burkholderiales</taxon>
        <taxon>Comamonadaceae</taxon>
        <taxon>Polaromonas</taxon>
    </lineage>
</organism>
<keyword evidence="2" id="KW-0547">Nucleotide-binding</keyword>
<dbReference type="InterPro" id="IPR001650">
    <property type="entry name" value="Helicase_C-like"/>
</dbReference>
<dbReference type="Pfam" id="PF00271">
    <property type="entry name" value="Helicase_C"/>
    <property type="match status" value="1"/>
</dbReference>
<feature type="domain" description="Helicase C-terminal" evidence="1">
    <location>
        <begin position="1064"/>
        <end position="1229"/>
    </location>
</feature>
<dbReference type="PROSITE" id="PS51194">
    <property type="entry name" value="HELICASE_CTER"/>
    <property type="match status" value="1"/>
</dbReference>
<gene>
    <name evidence="2" type="ordered locus">Pnap_4912</name>
</gene>
<geneLocation type="plasmid" evidence="2 3">
    <name>pPNAP03</name>
</geneLocation>
<dbReference type="SMART" id="SM00490">
    <property type="entry name" value="HELICc"/>
    <property type="match status" value="1"/>
</dbReference>
<dbReference type="InterPro" id="IPR027417">
    <property type="entry name" value="P-loop_NTPase"/>
</dbReference>
<dbReference type="Proteomes" id="UP000000644">
    <property type="component" value="Plasmid pPNAP03"/>
</dbReference>
<keyword evidence="2" id="KW-0067">ATP-binding</keyword>
<dbReference type="CDD" id="cd18785">
    <property type="entry name" value="SF2_C"/>
    <property type="match status" value="1"/>
</dbReference>
<accession>A1VWE8</accession>